<dbReference type="InterPro" id="IPR003439">
    <property type="entry name" value="ABC_transporter-like_ATP-bd"/>
</dbReference>
<evidence type="ECO:0000313" key="7">
    <source>
        <dbReference type="EMBL" id="KKM45691.1"/>
    </source>
</evidence>
<dbReference type="Proteomes" id="UP000052979">
    <property type="component" value="Unassembled WGS sequence"/>
</dbReference>
<evidence type="ECO:0000256" key="3">
    <source>
        <dbReference type="ARBA" id="ARBA00022741"/>
    </source>
</evidence>
<dbReference type="InterPro" id="IPR003593">
    <property type="entry name" value="AAA+_ATPase"/>
</dbReference>
<keyword evidence="8" id="KW-1185">Reference proteome</keyword>
<comment type="caution">
    <text evidence="7">The sequence shown here is derived from an EMBL/GenBank/DDBJ whole genome shotgun (WGS) entry which is preliminary data.</text>
</comment>
<dbReference type="GO" id="GO:0046677">
    <property type="term" value="P:response to antibiotic"/>
    <property type="evidence" value="ECO:0007669"/>
    <property type="project" value="UniProtKB-KW"/>
</dbReference>
<gene>
    <name evidence="7" type="ORF">VT73_05895</name>
</gene>
<dbReference type="GO" id="GO:0005524">
    <property type="term" value="F:ATP binding"/>
    <property type="evidence" value="ECO:0007669"/>
    <property type="project" value="UniProtKB-KW"/>
</dbReference>
<accession>A0A0C5B803</accession>
<dbReference type="GO" id="GO:0016887">
    <property type="term" value="F:ATP hydrolysis activity"/>
    <property type="evidence" value="ECO:0007669"/>
    <property type="project" value="InterPro"/>
</dbReference>
<evidence type="ECO:0000259" key="6">
    <source>
        <dbReference type="PROSITE" id="PS50893"/>
    </source>
</evidence>
<proteinExistence type="predicted"/>
<evidence type="ECO:0000256" key="4">
    <source>
        <dbReference type="ARBA" id="ARBA00022840"/>
    </source>
</evidence>
<organism evidence="7 8">
    <name type="scientific">Rathayibacter toxicus</name>
    <dbReference type="NCBI Taxonomy" id="145458"/>
    <lineage>
        <taxon>Bacteria</taxon>
        <taxon>Bacillati</taxon>
        <taxon>Actinomycetota</taxon>
        <taxon>Actinomycetes</taxon>
        <taxon>Micrococcales</taxon>
        <taxon>Microbacteriaceae</taxon>
        <taxon>Rathayibacter</taxon>
    </lineage>
</organism>
<evidence type="ECO:0000256" key="1">
    <source>
        <dbReference type="ARBA" id="ARBA00004202"/>
    </source>
</evidence>
<dbReference type="GeneID" id="93666098"/>
<dbReference type="PATRIC" id="fig|145458.7.peg.158"/>
<dbReference type="PROSITE" id="PS00211">
    <property type="entry name" value="ABC_TRANSPORTER_1"/>
    <property type="match status" value="1"/>
</dbReference>
<comment type="subcellular location">
    <subcellularLocation>
        <location evidence="1">Cell membrane</location>
        <topology evidence="1">Peripheral membrane protein</topology>
    </subcellularLocation>
</comment>
<keyword evidence="4" id="KW-0067">ATP-binding</keyword>
<dbReference type="GO" id="GO:0005886">
    <property type="term" value="C:plasma membrane"/>
    <property type="evidence" value="ECO:0007669"/>
    <property type="project" value="UniProtKB-SubCell"/>
</dbReference>
<dbReference type="SUPFAM" id="SSF52540">
    <property type="entry name" value="P-loop containing nucleoside triphosphate hydrolases"/>
    <property type="match status" value="1"/>
</dbReference>
<dbReference type="EMBL" id="LBFI01000032">
    <property type="protein sequence ID" value="KKM45691.1"/>
    <property type="molecule type" value="Genomic_DNA"/>
</dbReference>
<reference evidence="7 8" key="1">
    <citation type="submission" date="2015-04" db="EMBL/GenBank/DDBJ databases">
        <title>Draft genome sequence of Rathayibacter toxicus strain FH-142 (AKA 70134 or CS 32), a Western Australian isolate.</title>
        <authorList>
            <consortium name="Consortium for Microbial Forensics and Genomics (microFORGE)"/>
            <person name="Knight B.M."/>
            <person name="Roberts D.P."/>
            <person name="Lin D."/>
            <person name="Hari K."/>
            <person name="Fletcher J."/>
            <person name="Melcher U."/>
            <person name="Blagden T."/>
            <person name="Luster D.G."/>
            <person name="Sechler A.J."/>
            <person name="Schneider W.L."/>
            <person name="Winegar R.A."/>
        </authorList>
    </citation>
    <scope>NUCLEOTIDE SEQUENCE [LARGE SCALE GENOMIC DNA]</scope>
    <source>
        <strain evidence="7 8">FH142</strain>
    </source>
</reference>
<dbReference type="STRING" id="145458.APU90_05815"/>
<protein>
    <recommendedName>
        <fullName evidence="6">ABC transporter domain-containing protein</fullName>
    </recommendedName>
</protein>
<evidence type="ECO:0000256" key="5">
    <source>
        <dbReference type="ARBA" id="ARBA00023251"/>
    </source>
</evidence>
<dbReference type="InterPro" id="IPR050763">
    <property type="entry name" value="ABC_transporter_ATP-binding"/>
</dbReference>
<dbReference type="PANTHER" id="PTHR42711">
    <property type="entry name" value="ABC TRANSPORTER ATP-BINDING PROTEIN"/>
    <property type="match status" value="1"/>
</dbReference>
<dbReference type="eggNOG" id="COG1131">
    <property type="taxonomic scope" value="Bacteria"/>
</dbReference>
<dbReference type="KEGG" id="rtc:APU90_05815"/>
<evidence type="ECO:0000256" key="2">
    <source>
        <dbReference type="ARBA" id="ARBA00022448"/>
    </source>
</evidence>
<sequence length="299" mass="32656">MFTCDNLAVSVSNLTMRYGSRTVLSSIHLEVPRGQRIALLGPNGAGKTTLMETLEGFRLPSAGSVEVLGRTPSLGADRWRSEVGIVFQAANDHRNWRVSDMLTYVAKSHDLAGRPGGTRVGDLSSSWRLDELIGKKLKDLSGGQRRRVDVAVALLGNPEILFLDEPTAGFDPSMRHVFHSVITSISPHTTVLLATHDLEEAESVCDRILLVKEGTIVADGTPDELRRAFTGVTTVTWRTAEAGPQRERLQDPAPLIVRLAQDPTVRDLEVRRGTLEDAYLAIINNAEVQMEASAEGRAQ</sequence>
<keyword evidence="2" id="KW-0813">Transport</keyword>
<dbReference type="RefSeq" id="WP_042733721.1">
    <property type="nucleotide sequence ID" value="NZ_CP010848.1"/>
</dbReference>
<dbReference type="KEGG" id="rtx:TI83_00665"/>
<feature type="domain" description="ABC transporter" evidence="6">
    <location>
        <begin position="9"/>
        <end position="238"/>
    </location>
</feature>
<dbReference type="PANTHER" id="PTHR42711:SF17">
    <property type="entry name" value="ABC TRANSPORTER ATP-BINDING PROTEIN"/>
    <property type="match status" value="1"/>
</dbReference>
<dbReference type="CDD" id="cd03230">
    <property type="entry name" value="ABC_DR_subfamily_A"/>
    <property type="match status" value="1"/>
</dbReference>
<dbReference type="InterPro" id="IPR017871">
    <property type="entry name" value="ABC_transporter-like_CS"/>
</dbReference>
<keyword evidence="3" id="KW-0547">Nucleotide-binding</keyword>
<dbReference type="Pfam" id="PF00005">
    <property type="entry name" value="ABC_tran"/>
    <property type="match status" value="1"/>
</dbReference>
<keyword evidence="5" id="KW-0046">Antibiotic resistance</keyword>
<evidence type="ECO:0000313" key="8">
    <source>
        <dbReference type="Proteomes" id="UP000052979"/>
    </source>
</evidence>
<dbReference type="PROSITE" id="PS50893">
    <property type="entry name" value="ABC_TRANSPORTER_2"/>
    <property type="match status" value="1"/>
</dbReference>
<dbReference type="Gene3D" id="3.40.50.300">
    <property type="entry name" value="P-loop containing nucleotide triphosphate hydrolases"/>
    <property type="match status" value="1"/>
</dbReference>
<dbReference type="AlphaFoldDB" id="A0A0C5B803"/>
<dbReference type="SMART" id="SM00382">
    <property type="entry name" value="AAA"/>
    <property type="match status" value="1"/>
</dbReference>
<name>A0A0C5B803_9MICO</name>
<dbReference type="InterPro" id="IPR027417">
    <property type="entry name" value="P-loop_NTPase"/>
</dbReference>